<dbReference type="Proteomes" id="UP000663825">
    <property type="component" value="Unassembled WGS sequence"/>
</dbReference>
<comment type="caution">
    <text evidence="11">The sequence shown here is derived from an EMBL/GenBank/DDBJ whole genome shotgun (WGS) entry which is preliminary data.</text>
</comment>
<dbReference type="Proteomes" id="UP000663869">
    <property type="component" value="Unassembled WGS sequence"/>
</dbReference>
<evidence type="ECO:0000313" key="7">
    <source>
        <dbReference type="EMBL" id="CAF3642380.1"/>
    </source>
</evidence>
<dbReference type="EMBL" id="CAJOBR010000208">
    <property type="protein sequence ID" value="CAF4481294.1"/>
    <property type="molecule type" value="Genomic_DNA"/>
</dbReference>
<evidence type="ECO:0000313" key="8">
    <source>
        <dbReference type="EMBL" id="CAF4166461.1"/>
    </source>
</evidence>
<evidence type="ECO:0000256" key="2">
    <source>
        <dbReference type="SAM" id="SignalP"/>
    </source>
</evidence>
<proteinExistence type="predicted"/>
<accession>A0A820YNR4</accession>
<feature type="compositionally biased region" description="Acidic residues" evidence="1">
    <location>
        <begin position="163"/>
        <end position="174"/>
    </location>
</feature>
<dbReference type="Proteomes" id="UP000663848">
    <property type="component" value="Unassembled WGS sequence"/>
</dbReference>
<evidence type="ECO:0000256" key="1">
    <source>
        <dbReference type="SAM" id="MobiDB-lite"/>
    </source>
</evidence>
<feature type="compositionally biased region" description="Basic and acidic residues" evidence="1">
    <location>
        <begin position="146"/>
        <end position="159"/>
    </location>
</feature>
<dbReference type="Proteomes" id="UP000663862">
    <property type="component" value="Unassembled WGS sequence"/>
</dbReference>
<dbReference type="EMBL" id="CAJOBS010000716">
    <property type="protein sequence ID" value="CAF4630563.1"/>
    <property type="molecule type" value="Genomic_DNA"/>
</dbReference>
<dbReference type="Proteomes" id="UP000663833">
    <property type="component" value="Unassembled WGS sequence"/>
</dbReference>
<dbReference type="Proteomes" id="UP000663873">
    <property type="component" value="Unassembled WGS sequence"/>
</dbReference>
<dbReference type="Proteomes" id="UP000663872">
    <property type="component" value="Unassembled WGS sequence"/>
</dbReference>
<organism evidence="11 13">
    <name type="scientific">Rotaria socialis</name>
    <dbReference type="NCBI Taxonomy" id="392032"/>
    <lineage>
        <taxon>Eukaryota</taxon>
        <taxon>Metazoa</taxon>
        <taxon>Spiralia</taxon>
        <taxon>Gnathifera</taxon>
        <taxon>Rotifera</taxon>
        <taxon>Eurotatoria</taxon>
        <taxon>Bdelloidea</taxon>
        <taxon>Philodinida</taxon>
        <taxon>Philodinidae</taxon>
        <taxon>Rotaria</taxon>
    </lineage>
</organism>
<dbReference type="Proteomes" id="UP000663865">
    <property type="component" value="Unassembled WGS sequence"/>
</dbReference>
<sequence length="245" mass="28795">MNIIWQIILLLILVANYSYGRYAIKWVRTNDQPLIDESLKAATAHHRFDQYGDDLQSKITNIVCKARIFNGIRIKLYFEIEKQVWKCLLYKPLVQALGIYCENCTQVTDENSLEEFQLQHNDKIDHEKPQVNDERQKEETDDEAKIDEIHQHGEEKETNNDETNNDETNNDEPQADNNNQQAHNEHLNQQPGFERDTDENEKVSNENQDDDETNIDTNHAEQKINQDEDVPHKDIDNTHIQNDNQ</sequence>
<evidence type="ECO:0000313" key="14">
    <source>
        <dbReference type="Proteomes" id="UP000663873"/>
    </source>
</evidence>
<feature type="chain" id="PRO_5036237659" evidence="2">
    <location>
        <begin position="21"/>
        <end position="245"/>
    </location>
</feature>
<evidence type="ECO:0000313" key="10">
    <source>
        <dbReference type="EMBL" id="CAF4481294.1"/>
    </source>
</evidence>
<dbReference type="EMBL" id="CAJNYT010004172">
    <property type="protein sequence ID" value="CAF3641076.1"/>
    <property type="molecule type" value="Genomic_DNA"/>
</dbReference>
<dbReference type="EMBL" id="CAJOBO010000689">
    <property type="protein sequence ID" value="CAF4272651.1"/>
    <property type="molecule type" value="Genomic_DNA"/>
</dbReference>
<dbReference type="EMBL" id="CAJOBQ010002320">
    <property type="protein sequence ID" value="CAF4552812.1"/>
    <property type="molecule type" value="Genomic_DNA"/>
</dbReference>
<dbReference type="AlphaFoldDB" id="A0A820YNR4"/>
<feature type="compositionally biased region" description="Basic and acidic residues" evidence="1">
    <location>
        <begin position="218"/>
        <end position="237"/>
    </location>
</feature>
<gene>
    <name evidence="5" type="ORF">FME351_LOCUS22509</name>
    <name evidence="6" type="ORF">GRG538_LOCUS24677</name>
    <name evidence="9" type="ORF">HFQ381_LOCUS11773</name>
    <name evidence="4" type="ORF">KIK155_LOCUS14796</name>
    <name evidence="7" type="ORF">LUA448_LOCUS32522</name>
    <name evidence="10" type="ORF">QYT958_LOCUS3058</name>
    <name evidence="3" type="ORF">TIS948_LOCUS24199</name>
    <name evidence="12" type="ORF">TOA249_LOCUS12570</name>
    <name evidence="11" type="ORF">TSG867_LOCUS24776</name>
    <name evidence="8" type="ORF">UJA718_LOCUS4408</name>
</gene>
<evidence type="ECO:0000313" key="9">
    <source>
        <dbReference type="EMBL" id="CAF4272651.1"/>
    </source>
</evidence>
<dbReference type="EMBL" id="CAJNYV010002520">
    <property type="protein sequence ID" value="CAF3485584.1"/>
    <property type="molecule type" value="Genomic_DNA"/>
</dbReference>
<keyword evidence="2" id="KW-0732">Signal</keyword>
<dbReference type="OrthoDB" id="10062169at2759"/>
<keyword evidence="14" id="KW-1185">Reference proteome</keyword>
<dbReference type="Proteomes" id="UP000663838">
    <property type="component" value="Unassembled WGS sequence"/>
</dbReference>
<evidence type="ECO:0000313" key="12">
    <source>
        <dbReference type="EMBL" id="CAF4630563.1"/>
    </source>
</evidence>
<protein>
    <submittedName>
        <fullName evidence="11">Uncharacterized protein</fullName>
    </submittedName>
</protein>
<dbReference type="EMBL" id="CAJNYD010004845">
    <property type="protein sequence ID" value="CAF3642380.1"/>
    <property type="molecule type" value="Genomic_DNA"/>
</dbReference>
<evidence type="ECO:0000313" key="4">
    <source>
        <dbReference type="EMBL" id="CAF3485584.1"/>
    </source>
</evidence>
<evidence type="ECO:0000313" key="3">
    <source>
        <dbReference type="EMBL" id="CAF3361300.1"/>
    </source>
</evidence>
<reference evidence="11" key="1">
    <citation type="submission" date="2021-02" db="EMBL/GenBank/DDBJ databases">
        <authorList>
            <person name="Nowell W R."/>
        </authorList>
    </citation>
    <scope>NUCLEOTIDE SEQUENCE</scope>
</reference>
<feature type="compositionally biased region" description="Basic and acidic residues" evidence="1">
    <location>
        <begin position="121"/>
        <end position="138"/>
    </location>
</feature>
<dbReference type="EMBL" id="CAJOBP010000354">
    <property type="protein sequence ID" value="CAF4166461.1"/>
    <property type="molecule type" value="Genomic_DNA"/>
</dbReference>
<feature type="region of interest" description="Disordered" evidence="1">
    <location>
        <begin position="121"/>
        <end position="245"/>
    </location>
</feature>
<evidence type="ECO:0000313" key="11">
    <source>
        <dbReference type="EMBL" id="CAF4552812.1"/>
    </source>
</evidence>
<evidence type="ECO:0000313" key="6">
    <source>
        <dbReference type="EMBL" id="CAF3641076.1"/>
    </source>
</evidence>
<dbReference type="Proteomes" id="UP000663851">
    <property type="component" value="Unassembled WGS sequence"/>
</dbReference>
<feature type="compositionally biased region" description="Polar residues" evidence="1">
    <location>
        <begin position="175"/>
        <end position="191"/>
    </location>
</feature>
<dbReference type="EMBL" id="CAJNXB010004169">
    <property type="protein sequence ID" value="CAF3361300.1"/>
    <property type="molecule type" value="Genomic_DNA"/>
</dbReference>
<feature type="signal peptide" evidence="2">
    <location>
        <begin position="1"/>
        <end position="20"/>
    </location>
</feature>
<evidence type="ECO:0000313" key="13">
    <source>
        <dbReference type="Proteomes" id="UP000663862"/>
    </source>
</evidence>
<name>A0A820YNR4_9BILA</name>
<evidence type="ECO:0000313" key="5">
    <source>
        <dbReference type="EMBL" id="CAF3612294.1"/>
    </source>
</evidence>
<dbReference type="EMBL" id="CAJNYU010002931">
    <property type="protein sequence ID" value="CAF3612294.1"/>
    <property type="molecule type" value="Genomic_DNA"/>
</dbReference>